<feature type="transmembrane region" description="Helical" evidence="7">
    <location>
        <begin position="85"/>
        <end position="104"/>
    </location>
</feature>
<dbReference type="PANTHER" id="PTHR30151:SF20">
    <property type="entry name" value="ABC TRANSPORTER PERMEASE PROTEIN HI_0355-RELATED"/>
    <property type="match status" value="1"/>
</dbReference>
<evidence type="ECO:0000256" key="4">
    <source>
        <dbReference type="ARBA" id="ARBA00022692"/>
    </source>
</evidence>
<dbReference type="InterPro" id="IPR000515">
    <property type="entry name" value="MetI-like"/>
</dbReference>
<comment type="subcellular location">
    <subcellularLocation>
        <location evidence="1 7">Cell membrane</location>
        <topology evidence="1 7">Multi-pass membrane protein</topology>
    </subcellularLocation>
</comment>
<feature type="transmembrane region" description="Helical" evidence="7">
    <location>
        <begin position="184"/>
        <end position="212"/>
    </location>
</feature>
<sequence length="293" mass="32030">MSLATDGNLSMTDVAPARGRLIGQVARHIALFLAVMLVWEFASTYELVDPLILPRPSAIATALVNMVLYQGTVWFHLGVTLWEAVAGFVIGSVIGIGLAVAAGLNESFRRYISPYIIALQVTPRIALAPIVIAWLGFGMMPKIAIGALICFFPPFINTLTGLLNVDEDANEMFRSLGAKKRQIFFSLMLPNAMPIIMAGLKTAISLALIGAIVGEFISASEGMGVLMQRYTFALNMASSFAVLVILTVMGYALFVLMEWADNWLVYWRHDTRMTAISRKKARAWAGIIGRRQA</sequence>
<dbReference type="Proteomes" id="UP001597299">
    <property type="component" value="Unassembled WGS sequence"/>
</dbReference>
<dbReference type="PANTHER" id="PTHR30151">
    <property type="entry name" value="ALKANE SULFONATE ABC TRANSPORTER-RELATED, MEMBRANE SUBUNIT"/>
    <property type="match status" value="1"/>
</dbReference>
<evidence type="ECO:0000256" key="1">
    <source>
        <dbReference type="ARBA" id="ARBA00004651"/>
    </source>
</evidence>
<evidence type="ECO:0000256" key="2">
    <source>
        <dbReference type="ARBA" id="ARBA00022448"/>
    </source>
</evidence>
<dbReference type="Pfam" id="PF00528">
    <property type="entry name" value="BPD_transp_1"/>
    <property type="match status" value="1"/>
</dbReference>
<feature type="transmembrane region" description="Helical" evidence="7">
    <location>
        <begin position="232"/>
        <end position="256"/>
    </location>
</feature>
<accession>A0ABW4YYE9</accession>
<dbReference type="SUPFAM" id="SSF161098">
    <property type="entry name" value="MetI-like"/>
    <property type="match status" value="1"/>
</dbReference>
<comment type="caution">
    <text evidence="9">The sequence shown here is derived from an EMBL/GenBank/DDBJ whole genome shotgun (WGS) entry which is preliminary data.</text>
</comment>
<keyword evidence="5 7" id="KW-1133">Transmembrane helix</keyword>
<keyword evidence="6 7" id="KW-0472">Membrane</keyword>
<keyword evidence="2 7" id="KW-0813">Transport</keyword>
<keyword evidence="3" id="KW-1003">Cell membrane</keyword>
<feature type="transmembrane region" description="Helical" evidence="7">
    <location>
        <begin position="116"/>
        <end position="137"/>
    </location>
</feature>
<dbReference type="CDD" id="cd06261">
    <property type="entry name" value="TM_PBP2"/>
    <property type="match status" value="1"/>
</dbReference>
<name>A0ABW4YYE9_9HYPH</name>
<feature type="transmembrane region" description="Helical" evidence="7">
    <location>
        <begin position="143"/>
        <end position="163"/>
    </location>
</feature>
<keyword evidence="10" id="KW-1185">Reference proteome</keyword>
<organism evidence="9 10">
    <name type="scientific">Ancylobacter oerskovii</name>
    <dbReference type="NCBI Taxonomy" id="459519"/>
    <lineage>
        <taxon>Bacteria</taxon>
        <taxon>Pseudomonadati</taxon>
        <taxon>Pseudomonadota</taxon>
        <taxon>Alphaproteobacteria</taxon>
        <taxon>Hyphomicrobiales</taxon>
        <taxon>Xanthobacteraceae</taxon>
        <taxon>Ancylobacter</taxon>
    </lineage>
</organism>
<feature type="transmembrane region" description="Helical" evidence="7">
    <location>
        <begin position="60"/>
        <end position="79"/>
    </location>
</feature>
<evidence type="ECO:0000313" key="10">
    <source>
        <dbReference type="Proteomes" id="UP001597299"/>
    </source>
</evidence>
<dbReference type="InterPro" id="IPR035906">
    <property type="entry name" value="MetI-like_sf"/>
</dbReference>
<evidence type="ECO:0000256" key="3">
    <source>
        <dbReference type="ARBA" id="ARBA00022475"/>
    </source>
</evidence>
<gene>
    <name evidence="9" type="ORF">ACFSNC_12125</name>
</gene>
<proteinExistence type="inferred from homology"/>
<protein>
    <submittedName>
        <fullName evidence="9">ABC transporter permease</fullName>
    </submittedName>
</protein>
<dbReference type="PROSITE" id="PS50928">
    <property type="entry name" value="ABC_TM1"/>
    <property type="match status" value="1"/>
</dbReference>
<evidence type="ECO:0000259" key="8">
    <source>
        <dbReference type="PROSITE" id="PS50928"/>
    </source>
</evidence>
<feature type="transmembrane region" description="Helical" evidence="7">
    <location>
        <begin position="29"/>
        <end position="48"/>
    </location>
</feature>
<reference evidence="10" key="1">
    <citation type="journal article" date="2019" name="Int. J. Syst. Evol. Microbiol.">
        <title>The Global Catalogue of Microorganisms (GCM) 10K type strain sequencing project: providing services to taxonomists for standard genome sequencing and annotation.</title>
        <authorList>
            <consortium name="The Broad Institute Genomics Platform"/>
            <consortium name="The Broad Institute Genome Sequencing Center for Infectious Disease"/>
            <person name="Wu L."/>
            <person name="Ma J."/>
        </authorList>
    </citation>
    <scope>NUCLEOTIDE SEQUENCE [LARGE SCALE GENOMIC DNA]</scope>
    <source>
        <strain evidence="10">CCM 7435</strain>
    </source>
</reference>
<dbReference type="EMBL" id="JBHUHD010000001">
    <property type="protein sequence ID" value="MFD2141154.1"/>
    <property type="molecule type" value="Genomic_DNA"/>
</dbReference>
<keyword evidence="4 7" id="KW-0812">Transmembrane</keyword>
<evidence type="ECO:0000256" key="5">
    <source>
        <dbReference type="ARBA" id="ARBA00022989"/>
    </source>
</evidence>
<feature type="domain" description="ABC transmembrane type-1" evidence="8">
    <location>
        <begin position="77"/>
        <end position="257"/>
    </location>
</feature>
<evidence type="ECO:0000313" key="9">
    <source>
        <dbReference type="EMBL" id="MFD2141154.1"/>
    </source>
</evidence>
<evidence type="ECO:0000256" key="6">
    <source>
        <dbReference type="ARBA" id="ARBA00023136"/>
    </source>
</evidence>
<dbReference type="Gene3D" id="1.10.3720.10">
    <property type="entry name" value="MetI-like"/>
    <property type="match status" value="1"/>
</dbReference>
<dbReference type="RefSeq" id="WP_213350321.1">
    <property type="nucleotide sequence ID" value="NZ_JAHBGB010000002.1"/>
</dbReference>
<comment type="similarity">
    <text evidence="7">Belongs to the binding-protein-dependent transport system permease family.</text>
</comment>
<evidence type="ECO:0000256" key="7">
    <source>
        <dbReference type="RuleBase" id="RU363032"/>
    </source>
</evidence>